<sequence>MIIAGSCLGSPSHAVPSRHTSAILRASERRKEEIMNAKHFAAILPDFRALILKSRPAYQDYLGISVKEIPEKLLAYTAAIGGSETLFTIADESFVTFSVGEQYVVGIDGEKQTVQVSYYEKIPAILSFDPSAGPSSESYWVIFASGGRVGGVAKGTYIGKGFSVSYPGKTIKEEKWDIKRLAYDLLPEKLLNLMDVAQSTADAAQSTADAAQSVLGNISTGGAQIEVSLTFDMQTSGRDSFVFNGFNYYKFSEFSPAPADVVSFSGTSADGVTFSEVRDGENCRKYGYFITVEKAGACTLPITSTASGSFTAQSAGLYASFADGNDRVTAGTAKFTCTGNYLLVHSSTGKKFIVIADDSGNLSTVEATTT</sequence>
<organism evidence="1">
    <name type="scientific">Siphoviridae sp. ct4fm14</name>
    <dbReference type="NCBI Taxonomy" id="2825331"/>
    <lineage>
        <taxon>Viruses</taxon>
        <taxon>Duplodnaviria</taxon>
        <taxon>Heunggongvirae</taxon>
        <taxon>Uroviricota</taxon>
        <taxon>Caudoviricetes</taxon>
    </lineage>
</organism>
<name>A0A8S5UTD5_9CAUD</name>
<dbReference type="EMBL" id="BK016135">
    <property type="protein sequence ID" value="DAF97668.1"/>
    <property type="molecule type" value="Genomic_DNA"/>
</dbReference>
<reference evidence="1" key="1">
    <citation type="journal article" date="2021" name="Proc. Natl. Acad. Sci. U.S.A.">
        <title>A Catalog of Tens of Thousands of Viruses from Human Metagenomes Reveals Hidden Associations with Chronic Diseases.</title>
        <authorList>
            <person name="Tisza M.J."/>
            <person name="Buck C.B."/>
        </authorList>
    </citation>
    <scope>NUCLEOTIDE SEQUENCE</scope>
    <source>
        <strain evidence="1">Ct4fm14</strain>
    </source>
</reference>
<protein>
    <submittedName>
        <fullName evidence="1">Uncharacterized protein</fullName>
    </submittedName>
</protein>
<proteinExistence type="predicted"/>
<evidence type="ECO:0000313" key="1">
    <source>
        <dbReference type="EMBL" id="DAF97668.1"/>
    </source>
</evidence>
<accession>A0A8S5UTD5</accession>